<dbReference type="AlphaFoldDB" id="A0A5B1LDH3"/>
<keyword evidence="4" id="KW-1185">Reference proteome</keyword>
<reference evidence="3 4" key="2">
    <citation type="submission" date="2019-09" db="EMBL/GenBank/DDBJ databases">
        <authorList>
            <person name="Jin C."/>
        </authorList>
    </citation>
    <scope>NUCLEOTIDE SEQUENCE [LARGE SCALE GENOMIC DNA]</scope>
    <source>
        <strain evidence="3 4">BN130099</strain>
    </source>
</reference>
<sequence length="111" mass="11996">MPKYLVLFNQEWVPELTDDDVEAARQRTGPLIAEMEAAGVLICAGGLDDSPAVSVDATTGTPVFTDGPYAETKEHLGGFTAIDVPDLDAARYWGGRIAVACGWPQEVRRFQ</sequence>
<dbReference type="Proteomes" id="UP000325003">
    <property type="component" value="Unassembled WGS sequence"/>
</dbReference>
<dbReference type="Gene3D" id="3.30.70.1060">
    <property type="entry name" value="Dimeric alpha+beta barrel"/>
    <property type="match status" value="1"/>
</dbReference>
<dbReference type="InterPro" id="IPR005545">
    <property type="entry name" value="YCII"/>
</dbReference>
<accession>A0A5B1LDH3</accession>
<protein>
    <recommendedName>
        <fullName evidence="2">YCII-related domain-containing protein</fullName>
    </recommendedName>
</protein>
<comment type="caution">
    <text evidence="3">The sequence shown here is derived from an EMBL/GenBank/DDBJ whole genome shotgun (WGS) entry which is preliminary data.</text>
</comment>
<feature type="domain" description="YCII-related" evidence="2">
    <location>
        <begin position="24"/>
        <end position="94"/>
    </location>
</feature>
<comment type="similarity">
    <text evidence="1">Belongs to the YciI family.</text>
</comment>
<proteinExistence type="inferred from homology"/>
<dbReference type="PANTHER" id="PTHR35174">
    <property type="entry name" value="BLL7171 PROTEIN-RELATED"/>
    <property type="match status" value="1"/>
</dbReference>
<organism evidence="3 4">
    <name type="scientific">Nocardioides humilatus</name>
    <dbReference type="NCBI Taxonomy" id="2607660"/>
    <lineage>
        <taxon>Bacteria</taxon>
        <taxon>Bacillati</taxon>
        <taxon>Actinomycetota</taxon>
        <taxon>Actinomycetes</taxon>
        <taxon>Propionibacteriales</taxon>
        <taxon>Nocardioidaceae</taxon>
        <taxon>Nocardioides</taxon>
    </lineage>
</organism>
<dbReference type="PANTHER" id="PTHR35174:SF3">
    <property type="entry name" value="BLL7171 PROTEIN"/>
    <property type="match status" value="1"/>
</dbReference>
<reference evidence="3 4" key="1">
    <citation type="submission" date="2019-09" db="EMBL/GenBank/DDBJ databases">
        <title>Nocardioides panacisoli sp. nov., isolated from the soil of a ginseng field.</title>
        <authorList>
            <person name="Cho C."/>
        </authorList>
    </citation>
    <scope>NUCLEOTIDE SEQUENCE [LARGE SCALE GENOMIC DNA]</scope>
    <source>
        <strain evidence="3 4">BN130099</strain>
    </source>
</reference>
<evidence type="ECO:0000313" key="4">
    <source>
        <dbReference type="Proteomes" id="UP000325003"/>
    </source>
</evidence>
<evidence type="ECO:0000256" key="1">
    <source>
        <dbReference type="ARBA" id="ARBA00007689"/>
    </source>
</evidence>
<name>A0A5B1LDH3_9ACTN</name>
<evidence type="ECO:0000313" key="3">
    <source>
        <dbReference type="EMBL" id="KAA1418496.1"/>
    </source>
</evidence>
<dbReference type="InterPro" id="IPR011008">
    <property type="entry name" value="Dimeric_a/b-barrel"/>
</dbReference>
<dbReference type="Pfam" id="PF03795">
    <property type="entry name" value="YCII"/>
    <property type="match status" value="1"/>
</dbReference>
<gene>
    <name evidence="3" type="ORF">F0U44_08260</name>
</gene>
<dbReference type="SUPFAM" id="SSF54909">
    <property type="entry name" value="Dimeric alpha+beta barrel"/>
    <property type="match status" value="1"/>
</dbReference>
<evidence type="ECO:0000259" key="2">
    <source>
        <dbReference type="Pfam" id="PF03795"/>
    </source>
</evidence>
<dbReference type="EMBL" id="VUJV01000003">
    <property type="protein sequence ID" value="KAA1418496.1"/>
    <property type="molecule type" value="Genomic_DNA"/>
</dbReference>
<dbReference type="RefSeq" id="WP_149727838.1">
    <property type="nucleotide sequence ID" value="NZ_VUJV01000003.1"/>
</dbReference>